<evidence type="ECO:0000256" key="3">
    <source>
        <dbReference type="ARBA" id="ARBA00020984"/>
    </source>
</evidence>
<proteinExistence type="inferred from homology"/>
<evidence type="ECO:0000313" key="9">
    <source>
        <dbReference type="EMBL" id="KAK2160633.1"/>
    </source>
</evidence>
<evidence type="ECO:0000256" key="5">
    <source>
        <dbReference type="ARBA" id="ARBA00022927"/>
    </source>
</evidence>
<sequence>MDAEDWSLFQNCLRIAQTSGDLILNTEEFQQQLLIDIVSCAEKYCPPTPTSPIGTPTRVSGKKSPFHDYRTLLLDNDGDRATFDSLVTTLEEGDMPSMPGDVKQEMYALSEAVHKFAFDIVFAPLQQQLTLVATMEVWVSETSGAAITANLPTFSLSPQEYITKIGQYLMTLPQQLDPFSLEDNPSLSAALRHSSLPYTNIQAESLESLADVWLESVARGTMHVYTEVILQIPQLTPHSTQQLITDIDYLVNVLDDLGLPSSDNIKDIMSLLKAPVSSYQQVAEAAPRRLASAIAGMRSITLME</sequence>
<evidence type="ECO:0000256" key="6">
    <source>
        <dbReference type="ARBA" id="ARBA00023034"/>
    </source>
</evidence>
<protein>
    <recommendedName>
        <fullName evidence="3">Conserved oligomeric Golgi complex subunit 7</fullName>
    </recommendedName>
    <alternativeName>
        <fullName evidence="8">Component of oligomeric Golgi complex 7</fullName>
    </alternativeName>
</protein>
<accession>A0AAD9JY49</accession>
<dbReference type="Proteomes" id="UP001209878">
    <property type="component" value="Unassembled WGS sequence"/>
</dbReference>
<dbReference type="EMBL" id="JAODUO010001634">
    <property type="protein sequence ID" value="KAK2160633.1"/>
    <property type="molecule type" value="Genomic_DNA"/>
</dbReference>
<comment type="caution">
    <text evidence="9">The sequence shown here is derived from an EMBL/GenBank/DDBJ whole genome shotgun (WGS) entry which is preliminary data.</text>
</comment>
<reference evidence="9" key="1">
    <citation type="journal article" date="2023" name="Mol. Biol. Evol.">
        <title>Third-Generation Sequencing Reveals the Adaptive Role of the Epigenome in Three Deep-Sea Polychaetes.</title>
        <authorList>
            <person name="Perez M."/>
            <person name="Aroh O."/>
            <person name="Sun Y."/>
            <person name="Lan Y."/>
            <person name="Juniper S.K."/>
            <person name="Young C.R."/>
            <person name="Angers B."/>
            <person name="Qian P.Y."/>
        </authorList>
    </citation>
    <scope>NUCLEOTIDE SEQUENCE</scope>
    <source>
        <strain evidence="9">R07B-5</strain>
    </source>
</reference>
<keyword evidence="4" id="KW-0813">Transport</keyword>
<keyword evidence="7" id="KW-0472">Membrane</keyword>
<dbReference type="Pfam" id="PF10191">
    <property type="entry name" value="COG7"/>
    <property type="match status" value="1"/>
</dbReference>
<dbReference type="PANTHER" id="PTHR21443:SF0">
    <property type="entry name" value="CONSERVED OLIGOMERIC GOLGI COMPLEX SUBUNIT 7"/>
    <property type="match status" value="1"/>
</dbReference>
<comment type="similarity">
    <text evidence="2">Belongs to the COG7 family.</text>
</comment>
<dbReference type="GO" id="GO:0007030">
    <property type="term" value="P:Golgi organization"/>
    <property type="evidence" value="ECO:0007669"/>
    <property type="project" value="TreeGrafter"/>
</dbReference>
<comment type="subcellular location">
    <subcellularLocation>
        <location evidence="1">Golgi apparatus membrane</location>
        <topology evidence="1">Peripheral membrane protein</topology>
    </subcellularLocation>
</comment>
<dbReference type="GO" id="GO:0017119">
    <property type="term" value="C:Golgi transport complex"/>
    <property type="evidence" value="ECO:0007669"/>
    <property type="project" value="InterPro"/>
</dbReference>
<dbReference type="AlphaFoldDB" id="A0AAD9JY49"/>
<keyword evidence="5" id="KW-0653">Protein transport</keyword>
<dbReference type="InterPro" id="IPR019335">
    <property type="entry name" value="COG7"/>
</dbReference>
<name>A0AAD9JY49_RIDPI</name>
<dbReference type="GO" id="GO:0006890">
    <property type="term" value="P:retrograde vesicle-mediated transport, Golgi to endoplasmic reticulum"/>
    <property type="evidence" value="ECO:0007669"/>
    <property type="project" value="TreeGrafter"/>
</dbReference>
<evidence type="ECO:0000313" key="10">
    <source>
        <dbReference type="Proteomes" id="UP001209878"/>
    </source>
</evidence>
<evidence type="ECO:0000256" key="2">
    <source>
        <dbReference type="ARBA" id="ARBA00005831"/>
    </source>
</evidence>
<dbReference type="GO" id="GO:0006886">
    <property type="term" value="P:intracellular protein transport"/>
    <property type="evidence" value="ECO:0007669"/>
    <property type="project" value="InterPro"/>
</dbReference>
<dbReference type="PANTHER" id="PTHR21443">
    <property type="entry name" value="CONSERVED OLIGOMERIC GOLGI COMPLEX COMPONENT 7"/>
    <property type="match status" value="1"/>
</dbReference>
<organism evidence="9 10">
    <name type="scientific">Ridgeia piscesae</name>
    <name type="common">Tubeworm</name>
    <dbReference type="NCBI Taxonomy" id="27915"/>
    <lineage>
        <taxon>Eukaryota</taxon>
        <taxon>Metazoa</taxon>
        <taxon>Spiralia</taxon>
        <taxon>Lophotrochozoa</taxon>
        <taxon>Annelida</taxon>
        <taxon>Polychaeta</taxon>
        <taxon>Sedentaria</taxon>
        <taxon>Canalipalpata</taxon>
        <taxon>Sabellida</taxon>
        <taxon>Siboglinidae</taxon>
        <taxon>Ridgeia</taxon>
    </lineage>
</organism>
<evidence type="ECO:0000256" key="1">
    <source>
        <dbReference type="ARBA" id="ARBA00004395"/>
    </source>
</evidence>
<evidence type="ECO:0000256" key="7">
    <source>
        <dbReference type="ARBA" id="ARBA00023136"/>
    </source>
</evidence>
<gene>
    <name evidence="9" type="ORF">NP493_1634g00022</name>
</gene>
<evidence type="ECO:0000256" key="8">
    <source>
        <dbReference type="ARBA" id="ARBA00031345"/>
    </source>
</evidence>
<dbReference type="GO" id="GO:0000139">
    <property type="term" value="C:Golgi membrane"/>
    <property type="evidence" value="ECO:0007669"/>
    <property type="project" value="UniProtKB-SubCell"/>
</dbReference>
<keyword evidence="10" id="KW-1185">Reference proteome</keyword>
<keyword evidence="6" id="KW-0333">Golgi apparatus</keyword>
<evidence type="ECO:0000256" key="4">
    <source>
        <dbReference type="ARBA" id="ARBA00022448"/>
    </source>
</evidence>